<evidence type="ECO:0000313" key="2">
    <source>
        <dbReference type="Proteomes" id="UP000828390"/>
    </source>
</evidence>
<evidence type="ECO:0000313" key="1">
    <source>
        <dbReference type="EMBL" id="KAH3754260.1"/>
    </source>
</evidence>
<proteinExistence type="predicted"/>
<sequence>MIIKEHMRVNDIKVTAVRRVQNNNDNSSTLGVVVAFFQTEDEVKTILKNKSHLNKSVYRDIFVHPDQSKEERVTASNLRMIANAINKGGRVAVHGSKIVNCEKFGHNNHNSASRNTNQVPYYQRISQQDQQGRGQGQ</sequence>
<keyword evidence="2" id="KW-1185">Reference proteome</keyword>
<dbReference type="AlphaFoldDB" id="A0A9D4DTC9"/>
<accession>A0A9D4DTC9</accession>
<reference evidence="1" key="1">
    <citation type="journal article" date="2019" name="bioRxiv">
        <title>The Genome of the Zebra Mussel, Dreissena polymorpha: A Resource for Invasive Species Research.</title>
        <authorList>
            <person name="McCartney M.A."/>
            <person name="Auch B."/>
            <person name="Kono T."/>
            <person name="Mallez S."/>
            <person name="Zhang Y."/>
            <person name="Obille A."/>
            <person name="Becker A."/>
            <person name="Abrahante J.E."/>
            <person name="Garbe J."/>
            <person name="Badalamenti J.P."/>
            <person name="Herman A."/>
            <person name="Mangelson H."/>
            <person name="Liachko I."/>
            <person name="Sullivan S."/>
            <person name="Sone E.D."/>
            <person name="Koren S."/>
            <person name="Silverstein K.A.T."/>
            <person name="Beckman K.B."/>
            <person name="Gohl D.M."/>
        </authorList>
    </citation>
    <scope>NUCLEOTIDE SEQUENCE</scope>
    <source>
        <strain evidence="1">Duluth1</strain>
        <tissue evidence="1">Whole animal</tissue>
    </source>
</reference>
<organism evidence="1 2">
    <name type="scientific">Dreissena polymorpha</name>
    <name type="common">Zebra mussel</name>
    <name type="synonym">Mytilus polymorpha</name>
    <dbReference type="NCBI Taxonomy" id="45954"/>
    <lineage>
        <taxon>Eukaryota</taxon>
        <taxon>Metazoa</taxon>
        <taxon>Spiralia</taxon>
        <taxon>Lophotrochozoa</taxon>
        <taxon>Mollusca</taxon>
        <taxon>Bivalvia</taxon>
        <taxon>Autobranchia</taxon>
        <taxon>Heteroconchia</taxon>
        <taxon>Euheterodonta</taxon>
        <taxon>Imparidentia</taxon>
        <taxon>Neoheterodontei</taxon>
        <taxon>Myida</taxon>
        <taxon>Dreissenoidea</taxon>
        <taxon>Dreissenidae</taxon>
        <taxon>Dreissena</taxon>
    </lineage>
</organism>
<protein>
    <submittedName>
        <fullName evidence="1">Uncharacterized protein</fullName>
    </submittedName>
</protein>
<comment type="caution">
    <text evidence="1">The sequence shown here is derived from an EMBL/GenBank/DDBJ whole genome shotgun (WGS) entry which is preliminary data.</text>
</comment>
<gene>
    <name evidence="1" type="ORF">DPMN_188925</name>
</gene>
<name>A0A9D4DTC9_DREPO</name>
<reference evidence="1" key="2">
    <citation type="submission" date="2020-11" db="EMBL/GenBank/DDBJ databases">
        <authorList>
            <person name="McCartney M.A."/>
            <person name="Auch B."/>
            <person name="Kono T."/>
            <person name="Mallez S."/>
            <person name="Becker A."/>
            <person name="Gohl D.M."/>
            <person name="Silverstein K.A.T."/>
            <person name="Koren S."/>
            <person name="Bechman K.B."/>
            <person name="Herman A."/>
            <person name="Abrahante J.E."/>
            <person name="Garbe J."/>
        </authorList>
    </citation>
    <scope>NUCLEOTIDE SEQUENCE</scope>
    <source>
        <strain evidence="1">Duluth1</strain>
        <tissue evidence="1">Whole animal</tissue>
    </source>
</reference>
<dbReference type="EMBL" id="JAIWYP010000010">
    <property type="protein sequence ID" value="KAH3754260.1"/>
    <property type="molecule type" value="Genomic_DNA"/>
</dbReference>
<dbReference type="Proteomes" id="UP000828390">
    <property type="component" value="Unassembled WGS sequence"/>
</dbReference>